<dbReference type="GO" id="GO:0000981">
    <property type="term" value="F:DNA-binding transcription factor activity, RNA polymerase II-specific"/>
    <property type="evidence" value="ECO:0007669"/>
    <property type="project" value="InterPro"/>
</dbReference>
<dbReference type="GO" id="GO:0000976">
    <property type="term" value="F:transcription cis-regulatory region binding"/>
    <property type="evidence" value="ECO:0007669"/>
    <property type="project" value="TreeGrafter"/>
</dbReference>
<dbReference type="GO" id="GO:0045944">
    <property type="term" value="P:positive regulation of transcription by RNA polymerase II"/>
    <property type="evidence" value="ECO:0007669"/>
    <property type="project" value="TreeGrafter"/>
</dbReference>
<dbReference type="GO" id="GO:0008270">
    <property type="term" value="F:zinc ion binding"/>
    <property type="evidence" value="ECO:0007669"/>
    <property type="project" value="InterPro"/>
</dbReference>
<dbReference type="PANTHER" id="PTHR37534:SF49">
    <property type="entry name" value="LYSINE BIOSYNTHESIS REGULATORY PROTEIN LYS14"/>
    <property type="match status" value="1"/>
</dbReference>
<dbReference type="Gene3D" id="4.10.240.10">
    <property type="entry name" value="Zn(2)-C6 fungal-type DNA-binding domain"/>
    <property type="match status" value="1"/>
</dbReference>
<name>A0A0C3H886_OIDMZ</name>
<dbReference type="PROSITE" id="PS50048">
    <property type="entry name" value="ZN2_CY6_FUNGAL_2"/>
    <property type="match status" value="1"/>
</dbReference>
<evidence type="ECO:0000256" key="2">
    <source>
        <dbReference type="ARBA" id="ARBA00023242"/>
    </source>
</evidence>
<reference evidence="5" key="2">
    <citation type="submission" date="2015-01" db="EMBL/GenBank/DDBJ databases">
        <title>Evolutionary Origins and Diversification of the Mycorrhizal Mutualists.</title>
        <authorList>
            <consortium name="DOE Joint Genome Institute"/>
            <consortium name="Mycorrhizal Genomics Consortium"/>
            <person name="Kohler A."/>
            <person name="Kuo A."/>
            <person name="Nagy L.G."/>
            <person name="Floudas D."/>
            <person name="Copeland A."/>
            <person name="Barry K.W."/>
            <person name="Cichocki N."/>
            <person name="Veneault-Fourrey C."/>
            <person name="LaButti K."/>
            <person name="Lindquist E.A."/>
            <person name="Lipzen A."/>
            <person name="Lundell T."/>
            <person name="Morin E."/>
            <person name="Murat C."/>
            <person name="Riley R."/>
            <person name="Ohm R."/>
            <person name="Sun H."/>
            <person name="Tunlid A."/>
            <person name="Henrissat B."/>
            <person name="Grigoriev I.V."/>
            <person name="Hibbett D.S."/>
            <person name="Martin F."/>
        </authorList>
    </citation>
    <scope>NUCLEOTIDE SEQUENCE [LARGE SCALE GENOMIC DNA]</scope>
    <source>
        <strain evidence="5">Zn</strain>
    </source>
</reference>
<dbReference type="InParanoid" id="A0A0C3H886"/>
<dbReference type="Pfam" id="PF11951">
    <property type="entry name" value="Fungal_trans_2"/>
    <property type="match status" value="1"/>
</dbReference>
<feature type="domain" description="Zn(2)-C6 fungal-type" evidence="3">
    <location>
        <begin position="13"/>
        <end position="43"/>
    </location>
</feature>
<reference evidence="4 5" key="1">
    <citation type="submission" date="2014-04" db="EMBL/GenBank/DDBJ databases">
        <authorList>
            <consortium name="DOE Joint Genome Institute"/>
            <person name="Kuo A."/>
            <person name="Martino E."/>
            <person name="Perotto S."/>
            <person name="Kohler A."/>
            <person name="Nagy L.G."/>
            <person name="Floudas D."/>
            <person name="Copeland A."/>
            <person name="Barry K.W."/>
            <person name="Cichocki N."/>
            <person name="Veneault-Fourrey C."/>
            <person name="LaButti K."/>
            <person name="Lindquist E.A."/>
            <person name="Lipzen A."/>
            <person name="Lundell T."/>
            <person name="Morin E."/>
            <person name="Murat C."/>
            <person name="Sun H."/>
            <person name="Tunlid A."/>
            <person name="Henrissat B."/>
            <person name="Grigoriev I.V."/>
            <person name="Hibbett D.S."/>
            <person name="Martin F."/>
            <person name="Nordberg H.P."/>
            <person name="Cantor M.N."/>
            <person name="Hua S.X."/>
        </authorList>
    </citation>
    <scope>NUCLEOTIDE SEQUENCE [LARGE SCALE GENOMIC DNA]</scope>
    <source>
        <strain evidence="4 5">Zn</strain>
    </source>
</reference>
<evidence type="ECO:0000313" key="4">
    <source>
        <dbReference type="EMBL" id="KIM99489.1"/>
    </source>
</evidence>
<dbReference type="GO" id="GO:0005634">
    <property type="term" value="C:nucleus"/>
    <property type="evidence" value="ECO:0007669"/>
    <property type="project" value="UniProtKB-SubCell"/>
</dbReference>
<keyword evidence="5" id="KW-1185">Reference proteome</keyword>
<organism evidence="4 5">
    <name type="scientific">Oidiodendron maius (strain Zn)</name>
    <dbReference type="NCBI Taxonomy" id="913774"/>
    <lineage>
        <taxon>Eukaryota</taxon>
        <taxon>Fungi</taxon>
        <taxon>Dikarya</taxon>
        <taxon>Ascomycota</taxon>
        <taxon>Pezizomycotina</taxon>
        <taxon>Leotiomycetes</taxon>
        <taxon>Leotiomycetes incertae sedis</taxon>
        <taxon>Myxotrichaceae</taxon>
        <taxon>Oidiodendron</taxon>
    </lineage>
</organism>
<sequence length="454" mass="51018">MAPTPRIRTVEGSCWGCKERRVICDLTVPTCDKCAKIGRRCDYGKVRLRWTDCVASRGRLAGKKIPLYQAPVLQRNLDTHMLYFENELLPRFNISNTVPTIDLTFLSRDPILTQSIVAVANAHQTYASGSTDENLSVARIQDRNNALRMFRKNLMAAHDEDTNNSLFIANVLLCILDGIIEPTSENSAATHHHLVGGKAILKHWGGVRDIFGQKEELPILMLSIFTTMDLTHALLIGDEPYLEPSSWARYGNAEAWWGMVGPDDDFLQTMATFSTLATLGHGVRHRNNTVPIDTLLSIQMSLESQASASPQVDDGTPGAAERLAWAAFCAVYRFTASVYLYRALSGLYIDHPLVQKAVADCMDVIAGADLTSKLHHCVLFPLLVVGTLCMEEEQRVVIRRSIEQTSVYLSFESLRSFKAFLETRWGKLDAKSEDYMRSNWWWYFEEIAPSTCLF</sequence>
<dbReference type="InterPro" id="IPR036864">
    <property type="entry name" value="Zn2-C6_fun-type_DNA-bd_sf"/>
</dbReference>
<comment type="subcellular location">
    <subcellularLocation>
        <location evidence="1">Nucleus</location>
    </subcellularLocation>
</comment>
<dbReference type="Pfam" id="PF00172">
    <property type="entry name" value="Zn_clus"/>
    <property type="match status" value="1"/>
</dbReference>
<dbReference type="CDD" id="cd00067">
    <property type="entry name" value="GAL4"/>
    <property type="match status" value="1"/>
</dbReference>
<dbReference type="InterPro" id="IPR001138">
    <property type="entry name" value="Zn2Cys6_DnaBD"/>
</dbReference>
<dbReference type="OrthoDB" id="3251668at2759"/>
<gene>
    <name evidence="4" type="ORF">OIDMADRAFT_104528</name>
</gene>
<evidence type="ECO:0000259" key="3">
    <source>
        <dbReference type="PROSITE" id="PS50048"/>
    </source>
</evidence>
<dbReference type="EMBL" id="KN832878">
    <property type="protein sequence ID" value="KIM99489.1"/>
    <property type="molecule type" value="Genomic_DNA"/>
</dbReference>
<dbReference type="PANTHER" id="PTHR37534">
    <property type="entry name" value="TRANSCRIPTIONAL ACTIVATOR PROTEIN UGA3"/>
    <property type="match status" value="1"/>
</dbReference>
<accession>A0A0C3H886</accession>
<dbReference type="HOGENOM" id="CLU_041955_0_0_1"/>
<keyword evidence="2" id="KW-0539">Nucleus</keyword>
<dbReference type="SUPFAM" id="SSF57701">
    <property type="entry name" value="Zn2/Cys6 DNA-binding domain"/>
    <property type="match status" value="1"/>
</dbReference>
<proteinExistence type="predicted"/>
<dbReference type="PROSITE" id="PS00463">
    <property type="entry name" value="ZN2_CY6_FUNGAL_1"/>
    <property type="match status" value="1"/>
</dbReference>
<evidence type="ECO:0000256" key="1">
    <source>
        <dbReference type="ARBA" id="ARBA00004123"/>
    </source>
</evidence>
<dbReference type="InterPro" id="IPR021858">
    <property type="entry name" value="Fun_TF"/>
</dbReference>
<evidence type="ECO:0000313" key="5">
    <source>
        <dbReference type="Proteomes" id="UP000054321"/>
    </source>
</evidence>
<dbReference type="AlphaFoldDB" id="A0A0C3H886"/>
<protein>
    <recommendedName>
        <fullName evidence="3">Zn(2)-C6 fungal-type domain-containing protein</fullName>
    </recommendedName>
</protein>
<dbReference type="Proteomes" id="UP000054321">
    <property type="component" value="Unassembled WGS sequence"/>
</dbReference>